<organism evidence="2 3">
    <name type="scientific">Hoylesella nanceiensis</name>
    <dbReference type="NCBI Taxonomy" id="425941"/>
    <lineage>
        <taxon>Bacteria</taxon>
        <taxon>Pseudomonadati</taxon>
        <taxon>Bacteroidota</taxon>
        <taxon>Bacteroidia</taxon>
        <taxon>Bacteroidales</taxon>
        <taxon>Prevotellaceae</taxon>
        <taxon>Hoylesella</taxon>
    </lineage>
</organism>
<sequence>MLVYIILASVLGLNATQEFGNRSKRDNQLFNIGLLLILLVSGLRYMHGDYGTYEMGFNEMKDVGNDWGYYQIQLLGKKIGLSFQVFVFLISLLAVYSYKKAFSINTFPNFCLIVILGKIFTLYAMSGIRQFIAIAICWWAIKILLDRQKILLFIAMTIIAYSLHASALIILPIVLFYKRKFSYVTALVIIIIALIISYSSLTFFASTADISDLVNERLSGYLSRTGNEETMNMLNYFENFLFLFLALVARKEAVKKVPYYDFFLYLFIIYCAFLIAGANVGIIKRLRDYYIISYAFIIPGIFYLFKEKKAQNITRLLFIAYFIFLFFRSLTVYDSAFHEDEYNRMVPYHSVLEMP</sequence>
<keyword evidence="1" id="KW-0472">Membrane</keyword>
<dbReference type="Pfam" id="PF14897">
    <property type="entry name" value="EpsG"/>
    <property type="match status" value="1"/>
</dbReference>
<comment type="caution">
    <text evidence="2">The sequence shown here is derived from an EMBL/GenBank/DDBJ whole genome shotgun (WGS) entry which is preliminary data.</text>
</comment>
<keyword evidence="3" id="KW-1185">Reference proteome</keyword>
<feature type="transmembrane region" description="Helical" evidence="1">
    <location>
        <begin position="289"/>
        <end position="305"/>
    </location>
</feature>
<evidence type="ECO:0000313" key="2">
    <source>
        <dbReference type="EMBL" id="MBW4769769.1"/>
    </source>
</evidence>
<gene>
    <name evidence="2" type="ORF">KZO38_08365</name>
</gene>
<proteinExistence type="predicted"/>
<feature type="transmembrane region" description="Helical" evidence="1">
    <location>
        <begin position="79"/>
        <end position="98"/>
    </location>
</feature>
<dbReference type="RefSeq" id="WP_219481845.1">
    <property type="nucleotide sequence ID" value="NZ_JAHXCT010000006.1"/>
</dbReference>
<feature type="transmembrane region" description="Helical" evidence="1">
    <location>
        <begin position="184"/>
        <end position="205"/>
    </location>
</feature>
<accession>A0ABS6YDX5</accession>
<feature type="transmembrane region" description="Helical" evidence="1">
    <location>
        <begin position="262"/>
        <end position="283"/>
    </location>
</feature>
<keyword evidence="1" id="KW-1133">Transmembrane helix</keyword>
<feature type="transmembrane region" description="Helical" evidence="1">
    <location>
        <begin position="153"/>
        <end position="177"/>
    </location>
</feature>
<feature type="transmembrane region" description="Helical" evidence="1">
    <location>
        <begin position="317"/>
        <end position="336"/>
    </location>
</feature>
<evidence type="ECO:0000313" key="3">
    <source>
        <dbReference type="Proteomes" id="UP000788426"/>
    </source>
</evidence>
<keyword evidence="1" id="KW-0812">Transmembrane</keyword>
<feature type="transmembrane region" description="Helical" evidence="1">
    <location>
        <begin position="233"/>
        <end position="250"/>
    </location>
</feature>
<protein>
    <submittedName>
        <fullName evidence="2">EpsG family protein</fullName>
    </submittedName>
</protein>
<dbReference type="Proteomes" id="UP000788426">
    <property type="component" value="Unassembled WGS sequence"/>
</dbReference>
<dbReference type="EMBL" id="JAHXCT010000006">
    <property type="protein sequence ID" value="MBW4769769.1"/>
    <property type="molecule type" value="Genomic_DNA"/>
</dbReference>
<evidence type="ECO:0000256" key="1">
    <source>
        <dbReference type="SAM" id="Phobius"/>
    </source>
</evidence>
<feature type="transmembrane region" description="Helical" evidence="1">
    <location>
        <begin position="29"/>
        <end position="47"/>
    </location>
</feature>
<reference evidence="2 3" key="1">
    <citation type="submission" date="2021-07" db="EMBL/GenBank/DDBJ databases">
        <title>Genomic diversity and antimicrobial resistance of Prevotella spp. isolated from chronic lung disease airways.</title>
        <authorList>
            <person name="Webb K.A."/>
            <person name="Olagoke O.S."/>
            <person name="Baird T."/>
            <person name="Neill J."/>
            <person name="Pham A."/>
            <person name="Wells T.J."/>
            <person name="Ramsay K.A."/>
            <person name="Bell S.C."/>
            <person name="Sarovich D.S."/>
            <person name="Price E.P."/>
        </authorList>
    </citation>
    <scope>NUCLEOTIDE SEQUENCE [LARGE SCALE GENOMIC DNA]</scope>
    <source>
        <strain evidence="2 3">SCHI0011.S.12</strain>
    </source>
</reference>
<name>A0ABS6YDX5_9BACT</name>
<feature type="transmembrane region" description="Helical" evidence="1">
    <location>
        <begin position="110"/>
        <end position="141"/>
    </location>
</feature>
<dbReference type="InterPro" id="IPR049458">
    <property type="entry name" value="EpsG-like"/>
</dbReference>